<evidence type="ECO:0000259" key="18">
    <source>
        <dbReference type="Pfam" id="PF02706"/>
    </source>
</evidence>
<keyword evidence="6" id="KW-1003">Cell membrane</keyword>
<dbReference type="AlphaFoldDB" id="A0A5M9HX53"/>
<organism evidence="20 21">
    <name type="scientific">Mediterraneibacter catenae</name>
    <dbReference type="NCBI Taxonomy" id="2594882"/>
    <lineage>
        <taxon>Bacteria</taxon>
        <taxon>Bacillati</taxon>
        <taxon>Bacillota</taxon>
        <taxon>Clostridia</taxon>
        <taxon>Lachnospirales</taxon>
        <taxon>Lachnospiraceae</taxon>
        <taxon>Mediterraneibacter</taxon>
    </lineage>
</organism>
<evidence type="ECO:0000256" key="11">
    <source>
        <dbReference type="ARBA" id="ARBA00022777"/>
    </source>
</evidence>
<evidence type="ECO:0000256" key="1">
    <source>
        <dbReference type="ARBA" id="ARBA00004429"/>
    </source>
</evidence>
<dbReference type="Proteomes" id="UP000322025">
    <property type="component" value="Unassembled WGS sequence"/>
</dbReference>
<name>A0A5M9HX53_9FIRM</name>
<comment type="similarity">
    <text evidence="4">Belongs to the etk/wzc family.</text>
</comment>
<evidence type="ECO:0000256" key="16">
    <source>
        <dbReference type="ARBA" id="ARBA00051245"/>
    </source>
</evidence>
<dbReference type="Pfam" id="PF02706">
    <property type="entry name" value="Wzz"/>
    <property type="match status" value="1"/>
</dbReference>
<keyword evidence="8" id="KW-0808">Transferase</keyword>
<evidence type="ECO:0000256" key="17">
    <source>
        <dbReference type="SAM" id="Phobius"/>
    </source>
</evidence>
<dbReference type="SUPFAM" id="SSF52540">
    <property type="entry name" value="P-loop containing nucleoside triphosphate hydrolases"/>
    <property type="match status" value="1"/>
</dbReference>
<evidence type="ECO:0000256" key="7">
    <source>
        <dbReference type="ARBA" id="ARBA00022519"/>
    </source>
</evidence>
<evidence type="ECO:0000256" key="4">
    <source>
        <dbReference type="ARBA" id="ARBA00008883"/>
    </source>
</evidence>
<evidence type="ECO:0000256" key="12">
    <source>
        <dbReference type="ARBA" id="ARBA00022840"/>
    </source>
</evidence>
<evidence type="ECO:0000256" key="9">
    <source>
        <dbReference type="ARBA" id="ARBA00022692"/>
    </source>
</evidence>
<keyword evidence="14 17" id="KW-0472">Membrane</keyword>
<protein>
    <recommendedName>
        <fullName evidence="5">non-specific protein-tyrosine kinase</fullName>
        <ecNumber evidence="5">2.7.10.2</ecNumber>
    </recommendedName>
</protein>
<evidence type="ECO:0000256" key="10">
    <source>
        <dbReference type="ARBA" id="ARBA00022741"/>
    </source>
</evidence>
<dbReference type="CDD" id="cd05387">
    <property type="entry name" value="BY-kinase"/>
    <property type="match status" value="1"/>
</dbReference>
<dbReference type="InterPro" id="IPR050445">
    <property type="entry name" value="Bact_polysacc_biosynth/exp"/>
</dbReference>
<dbReference type="InterPro" id="IPR003856">
    <property type="entry name" value="LPS_length_determ_N"/>
</dbReference>
<dbReference type="Pfam" id="PF13614">
    <property type="entry name" value="AAA_31"/>
    <property type="match status" value="1"/>
</dbReference>
<evidence type="ECO:0000256" key="13">
    <source>
        <dbReference type="ARBA" id="ARBA00022989"/>
    </source>
</evidence>
<keyword evidence="7" id="KW-0997">Cell inner membrane</keyword>
<keyword evidence="13 17" id="KW-1133">Transmembrane helix</keyword>
<keyword evidence="12" id="KW-0067">ATP-binding</keyword>
<dbReference type="GO" id="GO:0005886">
    <property type="term" value="C:plasma membrane"/>
    <property type="evidence" value="ECO:0007669"/>
    <property type="project" value="UniProtKB-SubCell"/>
</dbReference>
<dbReference type="Gene3D" id="3.40.50.300">
    <property type="entry name" value="P-loop containing nucleotide triphosphate hydrolases"/>
    <property type="match status" value="1"/>
</dbReference>
<comment type="similarity">
    <text evidence="2">Belongs to the CpsC/CapA family.</text>
</comment>
<keyword evidence="15" id="KW-0829">Tyrosine-protein kinase</keyword>
<dbReference type="OrthoDB" id="9794577at2"/>
<proteinExistence type="inferred from homology"/>
<dbReference type="InterPro" id="IPR025669">
    <property type="entry name" value="AAA_dom"/>
</dbReference>
<evidence type="ECO:0000256" key="15">
    <source>
        <dbReference type="ARBA" id="ARBA00023137"/>
    </source>
</evidence>
<evidence type="ECO:0000313" key="20">
    <source>
        <dbReference type="EMBL" id="KAA8501183.1"/>
    </source>
</evidence>
<evidence type="ECO:0000256" key="6">
    <source>
        <dbReference type="ARBA" id="ARBA00022475"/>
    </source>
</evidence>
<keyword evidence="9 17" id="KW-0812">Transmembrane</keyword>
<sequence>MSTQNEENKQTEEGLIDIVGLLTDYFRTLRRMWIWVLILAVAGGAFSYIRSYMTWSPQYTASATFTITASQDGSDSTTGSYAFYDNSTAEQMANTFPYILTSGVLSRRAAETMGRETVSGQITASSEANTNLFTMSVTDSDAGLAYETLQAVIQCYPEVSEVIIGRTNMQLLDETGIPAYPDNPRDGKGALVKGAGAGALLGLLWAGAVTISRMTVKKKEDFQTRAHMKCIGEVPQVAMKKRSRESRNVLNILNEKTDPAFEEAMQLVRGKVEYSAWRHHSKTILVTSALAGEGKSTLAVNLALAFSKSGKRAALIDCDLRHPSDRKILGLEEGSGLYEVLTREARLGDVLLTGKDMEMDEEFKFCFLPGGKAAEDGSRLLGSERMQKVIEAVQEKVDYVILDSAPAGLLTDAGVLAQYADSAIFVIKRDFASTTHIMEGLEELSESRVHLIGGILNGV</sequence>
<dbReference type="GO" id="GO:0004713">
    <property type="term" value="F:protein tyrosine kinase activity"/>
    <property type="evidence" value="ECO:0007669"/>
    <property type="project" value="TreeGrafter"/>
</dbReference>
<dbReference type="RefSeq" id="WP_150311009.1">
    <property type="nucleotide sequence ID" value="NZ_VMSO01000011.1"/>
</dbReference>
<evidence type="ECO:0000256" key="14">
    <source>
        <dbReference type="ARBA" id="ARBA00023136"/>
    </source>
</evidence>
<dbReference type="InterPro" id="IPR005702">
    <property type="entry name" value="Wzc-like_C"/>
</dbReference>
<dbReference type="EMBL" id="VMSO01000011">
    <property type="protein sequence ID" value="KAA8501183.1"/>
    <property type="molecule type" value="Genomic_DNA"/>
</dbReference>
<evidence type="ECO:0000256" key="8">
    <source>
        <dbReference type="ARBA" id="ARBA00022679"/>
    </source>
</evidence>
<feature type="domain" description="AAA" evidence="19">
    <location>
        <begin position="282"/>
        <end position="444"/>
    </location>
</feature>
<feature type="transmembrane region" description="Helical" evidence="17">
    <location>
        <begin position="32"/>
        <end position="49"/>
    </location>
</feature>
<dbReference type="PANTHER" id="PTHR32309">
    <property type="entry name" value="TYROSINE-PROTEIN KINASE"/>
    <property type="match status" value="1"/>
</dbReference>
<dbReference type="EC" id="2.7.10.2" evidence="5"/>
<keyword evidence="11" id="KW-0418">Kinase</keyword>
<evidence type="ECO:0000259" key="19">
    <source>
        <dbReference type="Pfam" id="PF13614"/>
    </source>
</evidence>
<comment type="caution">
    <text evidence="20">The sequence shown here is derived from an EMBL/GenBank/DDBJ whole genome shotgun (WGS) entry which is preliminary data.</text>
</comment>
<comment type="catalytic activity">
    <reaction evidence="16">
        <text>L-tyrosyl-[protein] + ATP = O-phospho-L-tyrosyl-[protein] + ADP + H(+)</text>
        <dbReference type="Rhea" id="RHEA:10596"/>
        <dbReference type="Rhea" id="RHEA-COMP:10136"/>
        <dbReference type="Rhea" id="RHEA-COMP:20101"/>
        <dbReference type="ChEBI" id="CHEBI:15378"/>
        <dbReference type="ChEBI" id="CHEBI:30616"/>
        <dbReference type="ChEBI" id="CHEBI:46858"/>
        <dbReference type="ChEBI" id="CHEBI:61978"/>
        <dbReference type="ChEBI" id="CHEBI:456216"/>
        <dbReference type="EC" id="2.7.10.2"/>
    </reaction>
</comment>
<evidence type="ECO:0000256" key="2">
    <source>
        <dbReference type="ARBA" id="ARBA00006683"/>
    </source>
</evidence>
<comment type="similarity">
    <text evidence="3">Belongs to the CpsD/CapB family.</text>
</comment>
<evidence type="ECO:0000256" key="5">
    <source>
        <dbReference type="ARBA" id="ARBA00011903"/>
    </source>
</evidence>
<dbReference type="InterPro" id="IPR027417">
    <property type="entry name" value="P-loop_NTPase"/>
</dbReference>
<evidence type="ECO:0000313" key="21">
    <source>
        <dbReference type="Proteomes" id="UP000322025"/>
    </source>
</evidence>
<reference evidence="20" key="1">
    <citation type="submission" date="2019-07" db="EMBL/GenBank/DDBJ databases">
        <authorList>
            <person name="Wongkuna S."/>
            <person name="Scaria J."/>
        </authorList>
    </citation>
    <scope>NUCLEOTIDE SEQUENCE [LARGE SCALE GENOMIC DNA]</scope>
    <source>
        <strain evidence="20">SW178</strain>
    </source>
</reference>
<keyword evidence="21" id="KW-1185">Reference proteome</keyword>
<accession>A0A5M9HX53</accession>
<dbReference type="PANTHER" id="PTHR32309:SF13">
    <property type="entry name" value="FERRIC ENTEROBACTIN TRANSPORT PROTEIN FEPE"/>
    <property type="match status" value="1"/>
</dbReference>
<comment type="subcellular location">
    <subcellularLocation>
        <location evidence="1">Cell inner membrane</location>
        <topology evidence="1">Multi-pass membrane protein</topology>
    </subcellularLocation>
</comment>
<gene>
    <name evidence="20" type="ORF">FNY66_09760</name>
</gene>
<feature type="domain" description="Polysaccharide chain length determinant N-terminal" evidence="18">
    <location>
        <begin position="22"/>
        <end position="105"/>
    </location>
</feature>
<keyword evidence="10" id="KW-0547">Nucleotide-binding</keyword>
<evidence type="ECO:0000256" key="3">
    <source>
        <dbReference type="ARBA" id="ARBA00007316"/>
    </source>
</evidence>